<dbReference type="OrthoDB" id="204498at2759"/>
<keyword evidence="9" id="KW-1185">Reference proteome</keyword>
<keyword evidence="4" id="KW-0479">Metal-binding</keyword>
<reference evidence="9" key="1">
    <citation type="journal article" date="2015" name="PLoS Genet.">
        <title>Genome Sequence and Transcriptome Analyses of Chrysochromulina tobin: Metabolic Tools for Enhanced Algal Fitness in the Prominent Order Prymnesiales (Haptophyceae).</title>
        <authorList>
            <person name="Hovde B.T."/>
            <person name="Deodato C.R."/>
            <person name="Hunsperger H.M."/>
            <person name="Ryken S.A."/>
            <person name="Yost W."/>
            <person name="Jha R.K."/>
            <person name="Patterson J."/>
            <person name="Monnat R.J. Jr."/>
            <person name="Barlow S.B."/>
            <person name="Starkenburg S.R."/>
            <person name="Cattolico R.A."/>
        </authorList>
    </citation>
    <scope>NUCLEOTIDE SEQUENCE</scope>
    <source>
        <strain evidence="9">CCMP291</strain>
    </source>
</reference>
<dbReference type="EMBL" id="JWZX01002385">
    <property type="protein sequence ID" value="KOO29629.1"/>
    <property type="molecule type" value="Genomic_DNA"/>
</dbReference>
<dbReference type="InterPro" id="IPR058240">
    <property type="entry name" value="rSAM_sf"/>
</dbReference>
<comment type="cofactor">
    <cofactor evidence="1">
        <name>[4Fe-4S] cluster</name>
        <dbReference type="ChEBI" id="CHEBI:49883"/>
    </cofactor>
</comment>
<evidence type="ECO:0000313" key="9">
    <source>
        <dbReference type="Proteomes" id="UP000037460"/>
    </source>
</evidence>
<evidence type="ECO:0000259" key="7">
    <source>
        <dbReference type="PROSITE" id="PS51918"/>
    </source>
</evidence>
<dbReference type="PANTHER" id="PTHR30544">
    <property type="entry name" value="23S RRNA METHYLTRANSFERASE"/>
    <property type="match status" value="1"/>
</dbReference>
<evidence type="ECO:0000256" key="1">
    <source>
        <dbReference type="ARBA" id="ARBA00001966"/>
    </source>
</evidence>
<comment type="caution">
    <text evidence="8">The sequence shown here is derived from an EMBL/GenBank/DDBJ whole genome shotgun (WGS) entry which is preliminary data.</text>
</comment>
<sequence>MGIIAHLKAAEILEQVWHARHEVPAGYSVRNVVFMGMGEPLDNFDALLGALRGLTHQSLFDLASKHVTVSTVGASPERIRRLADAAPKVRLALSLHSATLPLRQQLIPSATSMPALTDALDYHARSTGCGLMVEYLLIDGVNDRQCDADALAAFCAERDAASASAMPLMSRKQARAAAGYVNLIPFNPTEVGAAHGYATPSDESVERFHAWLREKHGVNALVRWTSAVGRDAQGACGQLVA</sequence>
<accession>A0A0M0JSR3</accession>
<dbReference type="Gene3D" id="3.20.20.70">
    <property type="entry name" value="Aldolase class I"/>
    <property type="match status" value="1"/>
</dbReference>
<evidence type="ECO:0000256" key="2">
    <source>
        <dbReference type="ARBA" id="ARBA00022485"/>
    </source>
</evidence>
<organism evidence="8 9">
    <name type="scientific">Chrysochromulina tobinii</name>
    <dbReference type="NCBI Taxonomy" id="1460289"/>
    <lineage>
        <taxon>Eukaryota</taxon>
        <taxon>Haptista</taxon>
        <taxon>Haptophyta</taxon>
        <taxon>Prymnesiophyceae</taxon>
        <taxon>Prymnesiales</taxon>
        <taxon>Chrysochromulinaceae</taxon>
        <taxon>Chrysochromulina</taxon>
    </lineage>
</organism>
<gene>
    <name evidence="8" type="ORF">Ctob_006343</name>
</gene>
<keyword evidence="3" id="KW-0949">S-adenosyl-L-methionine</keyword>
<keyword evidence="5" id="KW-0408">Iron</keyword>
<evidence type="ECO:0000313" key="8">
    <source>
        <dbReference type="EMBL" id="KOO29629.1"/>
    </source>
</evidence>
<evidence type="ECO:0000256" key="6">
    <source>
        <dbReference type="ARBA" id="ARBA00023014"/>
    </source>
</evidence>
<dbReference type="InterPro" id="IPR040072">
    <property type="entry name" value="Methyltransferase_A"/>
</dbReference>
<dbReference type="GO" id="GO:0051539">
    <property type="term" value="F:4 iron, 4 sulfur cluster binding"/>
    <property type="evidence" value="ECO:0007669"/>
    <property type="project" value="UniProtKB-KW"/>
</dbReference>
<dbReference type="AlphaFoldDB" id="A0A0M0JSR3"/>
<dbReference type="GO" id="GO:0046872">
    <property type="term" value="F:metal ion binding"/>
    <property type="evidence" value="ECO:0007669"/>
    <property type="project" value="UniProtKB-KW"/>
</dbReference>
<dbReference type="Proteomes" id="UP000037460">
    <property type="component" value="Unassembled WGS sequence"/>
</dbReference>
<dbReference type="InterPro" id="IPR013785">
    <property type="entry name" value="Aldolase_TIM"/>
</dbReference>
<feature type="domain" description="Radical SAM core" evidence="7">
    <location>
        <begin position="1"/>
        <end position="221"/>
    </location>
</feature>
<protein>
    <submittedName>
        <fullName evidence="8">Radical sam domain-containing protein</fullName>
    </submittedName>
</protein>
<keyword evidence="6" id="KW-0411">Iron-sulfur</keyword>
<dbReference type="GO" id="GO:0030488">
    <property type="term" value="P:tRNA methylation"/>
    <property type="evidence" value="ECO:0007669"/>
    <property type="project" value="TreeGrafter"/>
</dbReference>
<name>A0A0M0JSR3_9EUKA</name>
<proteinExistence type="predicted"/>
<keyword evidence="2" id="KW-0004">4Fe-4S</keyword>
<dbReference type="SUPFAM" id="SSF102114">
    <property type="entry name" value="Radical SAM enzymes"/>
    <property type="match status" value="1"/>
</dbReference>
<evidence type="ECO:0000256" key="3">
    <source>
        <dbReference type="ARBA" id="ARBA00022691"/>
    </source>
</evidence>
<dbReference type="PANTHER" id="PTHR30544:SF8">
    <property type="entry name" value="RADICAL SAM SUPERFAMILY PROTEIN"/>
    <property type="match status" value="1"/>
</dbReference>
<dbReference type="GO" id="GO:0070475">
    <property type="term" value="P:rRNA base methylation"/>
    <property type="evidence" value="ECO:0007669"/>
    <property type="project" value="TreeGrafter"/>
</dbReference>
<dbReference type="PROSITE" id="PS51918">
    <property type="entry name" value="RADICAL_SAM"/>
    <property type="match status" value="1"/>
</dbReference>
<dbReference type="GO" id="GO:0003824">
    <property type="term" value="F:catalytic activity"/>
    <property type="evidence" value="ECO:0007669"/>
    <property type="project" value="InterPro"/>
</dbReference>
<evidence type="ECO:0000256" key="5">
    <source>
        <dbReference type="ARBA" id="ARBA00023004"/>
    </source>
</evidence>
<evidence type="ECO:0000256" key="4">
    <source>
        <dbReference type="ARBA" id="ARBA00022723"/>
    </source>
</evidence>
<dbReference type="InterPro" id="IPR007197">
    <property type="entry name" value="rSAM"/>
</dbReference>